<name>A0ACB9JGR6_9ASTR</name>
<accession>A0ACB9JGR6</accession>
<gene>
    <name evidence="1" type="ORF">L1987_12957</name>
</gene>
<reference evidence="2" key="1">
    <citation type="journal article" date="2022" name="Mol. Ecol. Resour.">
        <title>The genomes of chicory, endive, great burdock and yacon provide insights into Asteraceae palaeo-polyploidization history and plant inulin production.</title>
        <authorList>
            <person name="Fan W."/>
            <person name="Wang S."/>
            <person name="Wang H."/>
            <person name="Wang A."/>
            <person name="Jiang F."/>
            <person name="Liu H."/>
            <person name="Zhao H."/>
            <person name="Xu D."/>
            <person name="Zhang Y."/>
        </authorList>
    </citation>
    <scope>NUCLEOTIDE SEQUENCE [LARGE SCALE GENOMIC DNA]</scope>
    <source>
        <strain evidence="2">cv. Yunnan</strain>
    </source>
</reference>
<dbReference type="Proteomes" id="UP001056120">
    <property type="component" value="Linkage Group LG04"/>
</dbReference>
<dbReference type="EMBL" id="CM042021">
    <property type="protein sequence ID" value="KAI3819133.1"/>
    <property type="molecule type" value="Genomic_DNA"/>
</dbReference>
<sequence length="432" mass="46522">MIVLGQSDGSNSRKSVANQDSSSSSPPPVDKKPNLSSVEAPKSNESPNKSPSNVESKGLNDTNTKKSSENSGDLELDQGKNQDGKESKTFATESCKGLPVCSDQGKSMIACIQDFVNGSNKLSLVVQNEKDVDLKVNITFGTSVNNNLSPYKIPARGTKEVNITFSGDKSNKVILNAGNGDCELQISQPMTTPVNSPSKPKDASNPVESPTKPKEGNSPSKSKDVNTPSKSKDVNDLPKSKDVDDPSKSKSKDVDDPSKSKEVNDPSKLKDNDDPSKSKSKDVDDPSKSKSKDVDDPSKSKDTSVDTPISQNNFLDQLTFYSKQVTPIYGAYLAFLVTLIIGGSWALCTFRKRRAGKGVPYQELEMGPTEPSNAGDVETAEGWDHDWDDDDWDDEDKAIRSPGGGVQTKSISSNGLTSRATKKDGWDADWDD</sequence>
<evidence type="ECO:0000313" key="2">
    <source>
        <dbReference type="Proteomes" id="UP001056120"/>
    </source>
</evidence>
<keyword evidence="2" id="KW-1185">Reference proteome</keyword>
<reference evidence="1 2" key="2">
    <citation type="journal article" date="2022" name="Mol. Ecol. Resour.">
        <title>The genomes of chicory, endive, great burdock and yacon provide insights into Asteraceae paleo-polyploidization history and plant inulin production.</title>
        <authorList>
            <person name="Fan W."/>
            <person name="Wang S."/>
            <person name="Wang H."/>
            <person name="Wang A."/>
            <person name="Jiang F."/>
            <person name="Liu H."/>
            <person name="Zhao H."/>
            <person name="Xu D."/>
            <person name="Zhang Y."/>
        </authorList>
    </citation>
    <scope>NUCLEOTIDE SEQUENCE [LARGE SCALE GENOMIC DNA]</scope>
    <source>
        <strain evidence="2">cv. Yunnan</strain>
        <tissue evidence="1">Leaves</tissue>
    </source>
</reference>
<organism evidence="1 2">
    <name type="scientific">Smallanthus sonchifolius</name>
    <dbReference type="NCBI Taxonomy" id="185202"/>
    <lineage>
        <taxon>Eukaryota</taxon>
        <taxon>Viridiplantae</taxon>
        <taxon>Streptophyta</taxon>
        <taxon>Embryophyta</taxon>
        <taxon>Tracheophyta</taxon>
        <taxon>Spermatophyta</taxon>
        <taxon>Magnoliopsida</taxon>
        <taxon>eudicotyledons</taxon>
        <taxon>Gunneridae</taxon>
        <taxon>Pentapetalae</taxon>
        <taxon>asterids</taxon>
        <taxon>campanulids</taxon>
        <taxon>Asterales</taxon>
        <taxon>Asteraceae</taxon>
        <taxon>Asteroideae</taxon>
        <taxon>Heliantheae alliance</taxon>
        <taxon>Millerieae</taxon>
        <taxon>Smallanthus</taxon>
    </lineage>
</organism>
<comment type="caution">
    <text evidence="1">The sequence shown here is derived from an EMBL/GenBank/DDBJ whole genome shotgun (WGS) entry which is preliminary data.</text>
</comment>
<evidence type="ECO:0000313" key="1">
    <source>
        <dbReference type="EMBL" id="KAI3819133.1"/>
    </source>
</evidence>
<protein>
    <submittedName>
        <fullName evidence="1">Uncharacterized protein</fullName>
    </submittedName>
</protein>
<proteinExistence type="predicted"/>